<sequence length="108" mass="12686">MDSSLHHSPIVHRVILHPLIQKKLKIDWIISRLTLLKSNKLCDPLTLSPLFILLLPTIIRHRHHLLQHILHLLFIPQIYFLMGYEPSSKTKSGQQKQQYFLVSPVNRT</sequence>
<name>A0AAU9NM25_9ASTR</name>
<gene>
    <name evidence="1" type="ORF">LVIROSA_LOCUS25162</name>
</gene>
<reference evidence="1 2" key="1">
    <citation type="submission" date="2022-01" db="EMBL/GenBank/DDBJ databases">
        <authorList>
            <person name="Xiong W."/>
            <person name="Schranz E."/>
        </authorList>
    </citation>
    <scope>NUCLEOTIDE SEQUENCE [LARGE SCALE GENOMIC DNA]</scope>
</reference>
<evidence type="ECO:0000313" key="2">
    <source>
        <dbReference type="Proteomes" id="UP001157418"/>
    </source>
</evidence>
<evidence type="ECO:0000313" key="1">
    <source>
        <dbReference type="EMBL" id="CAH1438934.1"/>
    </source>
</evidence>
<organism evidence="1 2">
    <name type="scientific">Lactuca virosa</name>
    <dbReference type="NCBI Taxonomy" id="75947"/>
    <lineage>
        <taxon>Eukaryota</taxon>
        <taxon>Viridiplantae</taxon>
        <taxon>Streptophyta</taxon>
        <taxon>Embryophyta</taxon>
        <taxon>Tracheophyta</taxon>
        <taxon>Spermatophyta</taxon>
        <taxon>Magnoliopsida</taxon>
        <taxon>eudicotyledons</taxon>
        <taxon>Gunneridae</taxon>
        <taxon>Pentapetalae</taxon>
        <taxon>asterids</taxon>
        <taxon>campanulids</taxon>
        <taxon>Asterales</taxon>
        <taxon>Asteraceae</taxon>
        <taxon>Cichorioideae</taxon>
        <taxon>Cichorieae</taxon>
        <taxon>Lactucinae</taxon>
        <taxon>Lactuca</taxon>
    </lineage>
</organism>
<keyword evidence="2" id="KW-1185">Reference proteome</keyword>
<comment type="caution">
    <text evidence="1">The sequence shown here is derived from an EMBL/GenBank/DDBJ whole genome shotgun (WGS) entry which is preliminary data.</text>
</comment>
<proteinExistence type="predicted"/>
<dbReference type="Proteomes" id="UP001157418">
    <property type="component" value="Unassembled WGS sequence"/>
</dbReference>
<dbReference type="AlphaFoldDB" id="A0AAU9NM25"/>
<protein>
    <submittedName>
        <fullName evidence="1">Uncharacterized protein</fullName>
    </submittedName>
</protein>
<dbReference type="EMBL" id="CAKMRJ010004445">
    <property type="protein sequence ID" value="CAH1438934.1"/>
    <property type="molecule type" value="Genomic_DNA"/>
</dbReference>
<accession>A0AAU9NM25</accession>